<accession>G8R0F0</accession>
<reference evidence="8 9" key="1">
    <citation type="journal article" date="2012" name="Stand. Genomic Sci.">
        <title>Genome sequence of the orange-pigmented seawater bacterium Owenweeksia hongkongensis type strain (UST20020801(T)).</title>
        <authorList>
            <person name="Riedel T."/>
            <person name="Held B."/>
            <person name="Nolan M."/>
            <person name="Lucas S."/>
            <person name="Lapidus A."/>
            <person name="Tice H."/>
            <person name="Del Rio T.G."/>
            <person name="Cheng J.F."/>
            <person name="Han C."/>
            <person name="Tapia R."/>
            <person name="Goodwin L.A."/>
            <person name="Pitluck S."/>
            <person name="Liolios K."/>
            <person name="Mavromatis K."/>
            <person name="Pagani I."/>
            <person name="Ivanova N."/>
            <person name="Mikhailova N."/>
            <person name="Pati A."/>
            <person name="Chen A."/>
            <person name="Palaniappan K."/>
            <person name="Rohde M."/>
            <person name="Tindall B.J."/>
            <person name="Detter J.C."/>
            <person name="Goker M."/>
            <person name="Woyke T."/>
            <person name="Bristow J."/>
            <person name="Eisen J.A."/>
            <person name="Markowitz V."/>
            <person name="Hugenholtz P."/>
            <person name="Klenk H.P."/>
            <person name="Kyrpides N.C."/>
        </authorList>
    </citation>
    <scope>NUCLEOTIDE SEQUENCE</scope>
    <source>
        <strain evidence="9">DSM 17368 / JCM 12287 / NRRL B-23963</strain>
    </source>
</reference>
<evidence type="ECO:0000313" key="9">
    <source>
        <dbReference type="Proteomes" id="UP000005631"/>
    </source>
</evidence>
<dbReference type="GO" id="GO:0006355">
    <property type="term" value="P:regulation of DNA-templated transcription"/>
    <property type="evidence" value="ECO:0007669"/>
    <property type="project" value="InterPro"/>
</dbReference>
<dbReference type="SUPFAM" id="SSF46894">
    <property type="entry name" value="C-terminal effector domain of the bipartite response regulators"/>
    <property type="match status" value="1"/>
</dbReference>
<evidence type="ECO:0000256" key="1">
    <source>
        <dbReference type="ARBA" id="ARBA00022553"/>
    </source>
</evidence>
<protein>
    <submittedName>
        <fullName evidence="8">Response regulator containing a CheY-like receiver domain and an HTH DNA-binding domain</fullName>
    </submittedName>
</protein>
<evidence type="ECO:0000256" key="5">
    <source>
        <dbReference type="PROSITE-ProRule" id="PRU00169"/>
    </source>
</evidence>
<organism evidence="8 9">
    <name type="scientific">Owenweeksia hongkongensis (strain DSM 17368 / CIP 108786 / JCM 12287 / NRRL B-23963 / UST20020801)</name>
    <dbReference type="NCBI Taxonomy" id="926562"/>
    <lineage>
        <taxon>Bacteria</taxon>
        <taxon>Pseudomonadati</taxon>
        <taxon>Bacteroidota</taxon>
        <taxon>Flavobacteriia</taxon>
        <taxon>Flavobacteriales</taxon>
        <taxon>Owenweeksiaceae</taxon>
        <taxon>Owenweeksia</taxon>
    </lineage>
</organism>
<dbReference type="Proteomes" id="UP000005631">
    <property type="component" value="Chromosome"/>
</dbReference>
<dbReference type="eggNOG" id="COG2197">
    <property type="taxonomic scope" value="Bacteria"/>
</dbReference>
<evidence type="ECO:0000256" key="3">
    <source>
        <dbReference type="ARBA" id="ARBA00023125"/>
    </source>
</evidence>
<dbReference type="InterPro" id="IPR016032">
    <property type="entry name" value="Sig_transdc_resp-reg_C-effctor"/>
</dbReference>
<dbReference type="Pfam" id="PF00072">
    <property type="entry name" value="Response_reg"/>
    <property type="match status" value="1"/>
</dbReference>
<proteinExistence type="predicted"/>
<dbReference type="InterPro" id="IPR058245">
    <property type="entry name" value="NreC/VraR/RcsB-like_REC"/>
</dbReference>
<keyword evidence="4" id="KW-0804">Transcription</keyword>
<dbReference type="GO" id="GO:0000160">
    <property type="term" value="P:phosphorelay signal transduction system"/>
    <property type="evidence" value="ECO:0007669"/>
    <property type="project" value="InterPro"/>
</dbReference>
<evidence type="ECO:0000256" key="4">
    <source>
        <dbReference type="ARBA" id="ARBA00023163"/>
    </source>
</evidence>
<dbReference type="PROSITE" id="PS50110">
    <property type="entry name" value="RESPONSE_REGULATORY"/>
    <property type="match status" value="1"/>
</dbReference>
<dbReference type="InterPro" id="IPR011006">
    <property type="entry name" value="CheY-like_superfamily"/>
</dbReference>
<dbReference type="EMBL" id="CP003156">
    <property type="protein sequence ID" value="AEV31610.1"/>
    <property type="molecule type" value="Genomic_DNA"/>
</dbReference>
<keyword evidence="9" id="KW-1185">Reference proteome</keyword>
<dbReference type="CDD" id="cd17535">
    <property type="entry name" value="REC_NarL-like"/>
    <property type="match status" value="1"/>
</dbReference>
<name>G8R0F0_OWEHD</name>
<feature type="domain" description="Response regulatory" evidence="7">
    <location>
        <begin position="8"/>
        <end position="124"/>
    </location>
</feature>
<dbReference type="PANTHER" id="PTHR43214:SF24">
    <property type="entry name" value="TRANSCRIPTIONAL REGULATORY PROTEIN NARL-RELATED"/>
    <property type="match status" value="1"/>
</dbReference>
<dbReference type="KEGG" id="oho:Oweho_0595"/>
<dbReference type="PROSITE" id="PS00622">
    <property type="entry name" value="HTH_LUXR_1"/>
    <property type="match status" value="1"/>
</dbReference>
<keyword evidence="2" id="KW-0805">Transcription regulation</keyword>
<evidence type="ECO:0000259" key="6">
    <source>
        <dbReference type="PROSITE" id="PS50043"/>
    </source>
</evidence>
<dbReference type="Pfam" id="PF00196">
    <property type="entry name" value="GerE"/>
    <property type="match status" value="1"/>
</dbReference>
<feature type="modified residue" description="4-aspartylphosphate" evidence="5">
    <location>
        <position position="59"/>
    </location>
</feature>
<dbReference type="AlphaFoldDB" id="G8R0F0"/>
<dbReference type="STRING" id="926562.Oweho_0595"/>
<dbReference type="InterPro" id="IPR000792">
    <property type="entry name" value="Tscrpt_reg_LuxR_C"/>
</dbReference>
<dbReference type="GO" id="GO:0003677">
    <property type="term" value="F:DNA binding"/>
    <property type="evidence" value="ECO:0007669"/>
    <property type="project" value="UniProtKB-KW"/>
</dbReference>
<gene>
    <name evidence="8" type="ordered locus">Oweho_0595</name>
</gene>
<dbReference type="PANTHER" id="PTHR43214">
    <property type="entry name" value="TWO-COMPONENT RESPONSE REGULATOR"/>
    <property type="match status" value="1"/>
</dbReference>
<dbReference type="InterPro" id="IPR039420">
    <property type="entry name" value="WalR-like"/>
</dbReference>
<dbReference type="SMART" id="SM00421">
    <property type="entry name" value="HTH_LUXR"/>
    <property type="match status" value="1"/>
</dbReference>
<evidence type="ECO:0000259" key="7">
    <source>
        <dbReference type="PROSITE" id="PS50110"/>
    </source>
</evidence>
<evidence type="ECO:0000256" key="2">
    <source>
        <dbReference type="ARBA" id="ARBA00023015"/>
    </source>
</evidence>
<dbReference type="HOGENOM" id="CLU_000445_90_10_10"/>
<dbReference type="CDD" id="cd06170">
    <property type="entry name" value="LuxR_C_like"/>
    <property type="match status" value="1"/>
</dbReference>
<dbReference type="OrthoDB" id="9797341at2"/>
<dbReference type="RefSeq" id="WP_014200971.1">
    <property type="nucleotide sequence ID" value="NC_016599.1"/>
</dbReference>
<dbReference type="PROSITE" id="PS50043">
    <property type="entry name" value="HTH_LUXR_2"/>
    <property type="match status" value="1"/>
</dbReference>
<dbReference type="SMART" id="SM00448">
    <property type="entry name" value="REC"/>
    <property type="match status" value="1"/>
</dbReference>
<keyword evidence="1 5" id="KW-0597">Phosphoprotein</keyword>
<dbReference type="InterPro" id="IPR001789">
    <property type="entry name" value="Sig_transdc_resp-reg_receiver"/>
</dbReference>
<sequence length="210" mass="23522">MDTEKDIKVMIVEDDDEIRELMHMIIGKSPGYDCVAAFRDCESALKPVTVELPEVVLMDIELPGMNGIEGIRKLKEKVPETDFIMLTIRDDDESVFESLKAGATGYLLKDTPPARLLEAIREVHEGGSPITPSVARRVTNSFHPQSVSPLSDRETEVLARLCEGEAYNTIAERFFISGHTVRAHIKNIYRKLQVNSRGEAVKTAIKDRLI</sequence>
<keyword evidence="3 8" id="KW-0238">DNA-binding</keyword>
<dbReference type="SUPFAM" id="SSF52172">
    <property type="entry name" value="CheY-like"/>
    <property type="match status" value="1"/>
</dbReference>
<dbReference type="PRINTS" id="PR00038">
    <property type="entry name" value="HTHLUXR"/>
</dbReference>
<dbReference type="Gene3D" id="3.40.50.2300">
    <property type="match status" value="1"/>
</dbReference>
<feature type="domain" description="HTH luxR-type" evidence="6">
    <location>
        <begin position="143"/>
        <end position="208"/>
    </location>
</feature>
<evidence type="ECO:0000313" key="8">
    <source>
        <dbReference type="EMBL" id="AEV31610.1"/>
    </source>
</evidence>